<proteinExistence type="predicted"/>
<dbReference type="EMBL" id="BMAO01037725">
    <property type="protein sequence ID" value="GFR19739.1"/>
    <property type="molecule type" value="Genomic_DNA"/>
</dbReference>
<comment type="caution">
    <text evidence="1">The sequence shown here is derived from an EMBL/GenBank/DDBJ whole genome shotgun (WGS) entry which is preliminary data.</text>
</comment>
<reference evidence="1" key="1">
    <citation type="submission" date="2020-07" db="EMBL/GenBank/DDBJ databases">
        <title>Multicomponent nature underlies the extraordinary mechanical properties of spider dragline silk.</title>
        <authorList>
            <person name="Kono N."/>
            <person name="Nakamura H."/>
            <person name="Mori M."/>
            <person name="Yoshida Y."/>
            <person name="Ohtoshi R."/>
            <person name="Malay A.D."/>
            <person name="Moran D.A.P."/>
            <person name="Tomita M."/>
            <person name="Numata K."/>
            <person name="Arakawa K."/>
        </authorList>
    </citation>
    <scope>NUCLEOTIDE SEQUENCE</scope>
</reference>
<evidence type="ECO:0000313" key="1">
    <source>
        <dbReference type="EMBL" id="GFR19739.1"/>
    </source>
</evidence>
<accession>A0A8X6HA75</accession>
<dbReference type="Proteomes" id="UP000887116">
    <property type="component" value="Unassembled WGS sequence"/>
</dbReference>
<gene>
    <name evidence="1" type="primary">mariner T</name>
    <name evidence="1" type="ORF">TNCT_294411</name>
</gene>
<dbReference type="PANTHER" id="PTHR46060">
    <property type="entry name" value="MARINER MOS1 TRANSPOSASE-LIKE PROTEIN"/>
    <property type="match status" value="1"/>
</dbReference>
<name>A0A8X6HA75_TRICU</name>
<evidence type="ECO:0000313" key="2">
    <source>
        <dbReference type="Proteomes" id="UP000887116"/>
    </source>
</evidence>
<dbReference type="Gene3D" id="3.30.420.10">
    <property type="entry name" value="Ribonuclease H-like superfamily/Ribonuclease H"/>
    <property type="match status" value="1"/>
</dbReference>
<keyword evidence="2" id="KW-1185">Reference proteome</keyword>
<dbReference type="OrthoDB" id="6431520at2759"/>
<sequence>MGQKTWQKILLNDNAPSHTAKRVKDTLKSLGWDILPKPPYSLDLAPSDYPLFASMGSAYAEKFFRNFEEVGKWLDEFTKYKHFFWHSFHKLPERWVKCVEADGQYFELKKLLFFENSMKFYLSDLAPIS</sequence>
<dbReference type="GO" id="GO:0003676">
    <property type="term" value="F:nucleic acid binding"/>
    <property type="evidence" value="ECO:0007669"/>
    <property type="project" value="InterPro"/>
</dbReference>
<dbReference type="AlphaFoldDB" id="A0A8X6HA75"/>
<dbReference type="PANTHER" id="PTHR46060:SF1">
    <property type="entry name" value="MARINER MOS1 TRANSPOSASE-LIKE PROTEIN"/>
    <property type="match status" value="1"/>
</dbReference>
<dbReference type="InterPro" id="IPR036397">
    <property type="entry name" value="RNaseH_sf"/>
</dbReference>
<dbReference type="InterPro" id="IPR052709">
    <property type="entry name" value="Transposase-MT_Hybrid"/>
</dbReference>
<organism evidence="1 2">
    <name type="scientific">Trichonephila clavata</name>
    <name type="common">Joro spider</name>
    <name type="synonym">Nephila clavata</name>
    <dbReference type="NCBI Taxonomy" id="2740835"/>
    <lineage>
        <taxon>Eukaryota</taxon>
        <taxon>Metazoa</taxon>
        <taxon>Ecdysozoa</taxon>
        <taxon>Arthropoda</taxon>
        <taxon>Chelicerata</taxon>
        <taxon>Arachnida</taxon>
        <taxon>Araneae</taxon>
        <taxon>Araneomorphae</taxon>
        <taxon>Entelegynae</taxon>
        <taxon>Araneoidea</taxon>
        <taxon>Nephilidae</taxon>
        <taxon>Trichonephila</taxon>
    </lineage>
</organism>
<protein>
    <submittedName>
        <fullName evidence="1">Mariner Mos1 transposase</fullName>
    </submittedName>
</protein>